<sequence length="60" mass="7188">MDFQMYKYISTIRNLEIVKIKVVSIYARLCSLPFKRLQLSSFISLLSFVYLYTTMTKAFY</sequence>
<feature type="transmembrane region" description="Helical" evidence="1">
    <location>
        <begin position="37"/>
        <end position="55"/>
    </location>
</feature>
<dbReference type="Proteomes" id="UP000054815">
    <property type="component" value="Unassembled WGS sequence"/>
</dbReference>
<name>A0A0V0Y3J1_TRIPS</name>
<proteinExistence type="predicted"/>
<gene>
    <name evidence="2" type="ORF">T4E_2565</name>
</gene>
<keyword evidence="1" id="KW-0472">Membrane</keyword>
<keyword evidence="1" id="KW-1133">Transmembrane helix</keyword>
<organism evidence="2 3">
    <name type="scientific">Trichinella pseudospiralis</name>
    <name type="common">Parasitic roundworm</name>
    <dbReference type="NCBI Taxonomy" id="6337"/>
    <lineage>
        <taxon>Eukaryota</taxon>
        <taxon>Metazoa</taxon>
        <taxon>Ecdysozoa</taxon>
        <taxon>Nematoda</taxon>
        <taxon>Enoplea</taxon>
        <taxon>Dorylaimia</taxon>
        <taxon>Trichinellida</taxon>
        <taxon>Trichinellidae</taxon>
        <taxon>Trichinella</taxon>
    </lineage>
</organism>
<dbReference type="AlphaFoldDB" id="A0A0V0Y3J1"/>
<reference evidence="2 3" key="1">
    <citation type="submission" date="2015-01" db="EMBL/GenBank/DDBJ databases">
        <title>Evolution of Trichinella species and genotypes.</title>
        <authorList>
            <person name="Korhonen P.K."/>
            <person name="Edoardo P."/>
            <person name="Giuseppe L.R."/>
            <person name="Gasser R.B."/>
        </authorList>
    </citation>
    <scope>NUCLEOTIDE SEQUENCE [LARGE SCALE GENOMIC DNA]</scope>
    <source>
        <strain evidence="2">ISS141</strain>
    </source>
</reference>
<evidence type="ECO:0000313" key="3">
    <source>
        <dbReference type="Proteomes" id="UP000054815"/>
    </source>
</evidence>
<evidence type="ECO:0000313" key="2">
    <source>
        <dbReference type="EMBL" id="KRX94797.1"/>
    </source>
</evidence>
<protein>
    <submittedName>
        <fullName evidence="2">Uncharacterized protein</fullName>
    </submittedName>
</protein>
<evidence type="ECO:0000256" key="1">
    <source>
        <dbReference type="SAM" id="Phobius"/>
    </source>
</evidence>
<accession>A0A0V0Y3J1</accession>
<dbReference type="EMBL" id="JYDU01000066">
    <property type="protein sequence ID" value="KRX94797.1"/>
    <property type="molecule type" value="Genomic_DNA"/>
</dbReference>
<keyword evidence="1" id="KW-0812">Transmembrane</keyword>
<comment type="caution">
    <text evidence="2">The sequence shown here is derived from an EMBL/GenBank/DDBJ whole genome shotgun (WGS) entry which is preliminary data.</text>
</comment>